<name>A0A167MNL8_9HYPO</name>
<organism evidence="2 3">
    <name type="scientific">Niveomyces insectorum RCEF 264</name>
    <dbReference type="NCBI Taxonomy" id="1081102"/>
    <lineage>
        <taxon>Eukaryota</taxon>
        <taxon>Fungi</taxon>
        <taxon>Dikarya</taxon>
        <taxon>Ascomycota</taxon>
        <taxon>Pezizomycotina</taxon>
        <taxon>Sordariomycetes</taxon>
        <taxon>Hypocreomycetidae</taxon>
        <taxon>Hypocreales</taxon>
        <taxon>Cordycipitaceae</taxon>
        <taxon>Niveomyces</taxon>
    </lineage>
</organism>
<dbReference type="InterPro" id="IPR011009">
    <property type="entry name" value="Kinase-like_dom_sf"/>
</dbReference>
<dbReference type="PANTHER" id="PTHR44167:SF24">
    <property type="entry name" value="SERINE_THREONINE-PROTEIN KINASE CHK2"/>
    <property type="match status" value="1"/>
</dbReference>
<dbReference type="PANTHER" id="PTHR44167">
    <property type="entry name" value="OVARIAN-SPECIFIC SERINE/THREONINE-PROTEIN KINASE LOK-RELATED"/>
    <property type="match status" value="1"/>
</dbReference>
<dbReference type="Gene3D" id="1.10.510.10">
    <property type="entry name" value="Transferase(Phosphotransferase) domain 1"/>
    <property type="match status" value="1"/>
</dbReference>
<dbReference type="GO" id="GO:0004672">
    <property type="term" value="F:protein kinase activity"/>
    <property type="evidence" value="ECO:0007669"/>
    <property type="project" value="InterPro"/>
</dbReference>
<keyword evidence="2" id="KW-0808">Transferase</keyword>
<dbReference type="STRING" id="1081102.A0A167MNL8"/>
<keyword evidence="2" id="KW-0418">Kinase</keyword>
<protein>
    <submittedName>
        <fullName evidence="2">Protein kinase-like domain protein</fullName>
    </submittedName>
</protein>
<comment type="caution">
    <text evidence="2">The sequence shown here is derived from an EMBL/GenBank/DDBJ whole genome shotgun (WGS) entry which is preliminary data.</text>
</comment>
<feature type="domain" description="Protein kinase" evidence="1">
    <location>
        <begin position="11"/>
        <end position="261"/>
    </location>
</feature>
<reference evidence="2 3" key="1">
    <citation type="journal article" date="2016" name="Genome Biol. Evol.">
        <title>Divergent and convergent evolution of fungal pathogenicity.</title>
        <authorList>
            <person name="Shang Y."/>
            <person name="Xiao G."/>
            <person name="Zheng P."/>
            <person name="Cen K."/>
            <person name="Zhan S."/>
            <person name="Wang C."/>
        </authorList>
    </citation>
    <scope>NUCLEOTIDE SEQUENCE [LARGE SCALE GENOMIC DNA]</scope>
    <source>
        <strain evidence="2 3">RCEF 264</strain>
    </source>
</reference>
<proteinExistence type="predicted"/>
<dbReference type="OrthoDB" id="5131085at2759"/>
<dbReference type="EMBL" id="AZHD01000023">
    <property type="protein sequence ID" value="OAA54579.1"/>
    <property type="molecule type" value="Genomic_DNA"/>
</dbReference>
<dbReference type="InterPro" id="IPR000719">
    <property type="entry name" value="Prot_kinase_dom"/>
</dbReference>
<evidence type="ECO:0000259" key="1">
    <source>
        <dbReference type="PROSITE" id="PS50011"/>
    </source>
</evidence>
<dbReference type="SMART" id="SM00220">
    <property type="entry name" value="S_TKc"/>
    <property type="match status" value="1"/>
</dbReference>
<keyword evidence="3" id="KW-1185">Reference proteome</keyword>
<evidence type="ECO:0000313" key="3">
    <source>
        <dbReference type="Proteomes" id="UP000076874"/>
    </source>
</evidence>
<dbReference type="SUPFAM" id="SSF56112">
    <property type="entry name" value="Protein kinase-like (PK-like)"/>
    <property type="match status" value="1"/>
</dbReference>
<dbReference type="PROSITE" id="PS50011">
    <property type="entry name" value="PROTEIN_KINASE_DOM"/>
    <property type="match status" value="1"/>
</dbReference>
<dbReference type="AlphaFoldDB" id="A0A167MNL8"/>
<dbReference type="Proteomes" id="UP000076874">
    <property type="component" value="Unassembled WGS sequence"/>
</dbReference>
<gene>
    <name evidence="2" type="ORF">SPI_08825</name>
</gene>
<dbReference type="GO" id="GO:0005524">
    <property type="term" value="F:ATP binding"/>
    <property type="evidence" value="ECO:0007669"/>
    <property type="project" value="InterPro"/>
</dbReference>
<sequence>MEKSDSPAQNLYRPFVCGVGSYGVIFALDRILAVKVCRETRDFCEREFAREQKAYALLRNRSRYFLPLIHVVPLRAIFLPRVYNDLRAVLTLHNYAFAQDRADRWMGQICGGLAFLESQGYAHADMRPDNIMVDDNDNIRIIDLGSMSSIGQRLLVGTEPFARQLTPEEAESEKLGKYTQYGLAGARSETFALGSVWYSILRGHYPTPELCKKQDINALQATYRERRFPPLAADSTASAVSADPPEMANDHIVYKCWNNLYASVAELEQVFRDRKDGTEWYRFPGETDDWIAARRQECIRWVESNGLETLKHPWTEKSQETKKKSKK</sequence>
<evidence type="ECO:0000313" key="2">
    <source>
        <dbReference type="EMBL" id="OAA54579.1"/>
    </source>
</evidence>
<accession>A0A167MNL8</accession>
<dbReference type="Pfam" id="PF00069">
    <property type="entry name" value="Pkinase"/>
    <property type="match status" value="1"/>
</dbReference>